<feature type="compositionally biased region" description="Basic and acidic residues" evidence="1">
    <location>
        <begin position="281"/>
        <end position="308"/>
    </location>
</feature>
<dbReference type="InterPro" id="IPR011257">
    <property type="entry name" value="DNA_glycosylase"/>
</dbReference>
<evidence type="ECO:0000313" key="3">
    <source>
        <dbReference type="Proteomes" id="UP000004358"/>
    </source>
</evidence>
<dbReference type="SUPFAM" id="SSF48150">
    <property type="entry name" value="DNA-glycosylase"/>
    <property type="match status" value="1"/>
</dbReference>
<name>A3ZU76_9BACT</name>
<protein>
    <submittedName>
        <fullName evidence="2">Uncharacterized protein</fullName>
    </submittedName>
</protein>
<dbReference type="HOGENOM" id="CLU_846395_0_0_0"/>
<dbReference type="GO" id="GO:0003824">
    <property type="term" value="F:catalytic activity"/>
    <property type="evidence" value="ECO:0007669"/>
    <property type="project" value="InterPro"/>
</dbReference>
<reference evidence="2 3" key="1">
    <citation type="submission" date="2006-02" db="EMBL/GenBank/DDBJ databases">
        <authorList>
            <person name="Amann R."/>
            <person name="Ferriera S."/>
            <person name="Johnson J."/>
            <person name="Kravitz S."/>
            <person name="Halpern A."/>
            <person name="Remington K."/>
            <person name="Beeson K."/>
            <person name="Tran B."/>
            <person name="Rogers Y.-H."/>
            <person name="Friedman R."/>
            <person name="Venter J.C."/>
        </authorList>
    </citation>
    <scope>NUCLEOTIDE SEQUENCE [LARGE SCALE GENOMIC DNA]</scope>
    <source>
        <strain evidence="2 3">DSM 3645</strain>
    </source>
</reference>
<sequence>MAATNRAGLITASHKVVKKHYTSADTDSRPLLEQLAFAALLENSPRAAAEQCFSVLSTNYFDWNEVRVTSLVELSEVCAKLPQPQSSAHKLKSILQNVFETLYTYDLESLKKLNQGKAIKQIERFTGITPFIVGYVTQNALGGHAVPTDDALVELMRILGIISDGEAKKKSVPGMERAIPKTKGVEYSSLIHELAVDFLVNPYSKKVRDYILEIAPDAKTRFPKRPTAKEEAAAEAAAEEKRVTKARKRAAAIKKANEKPVKPTAGKPTKKAPKKKGPSIVEKRVPEKKPVEKPAPKAAVDKKTVEKKPTKKKVVKKSTGAISKRKPK</sequence>
<dbReference type="STRING" id="314230.DSM3645_21599"/>
<dbReference type="Gene3D" id="1.10.340.30">
    <property type="entry name" value="Hypothetical protein, domain 2"/>
    <property type="match status" value="1"/>
</dbReference>
<comment type="caution">
    <text evidence="2">The sequence shown here is derived from an EMBL/GenBank/DDBJ whole genome shotgun (WGS) entry which is preliminary data.</text>
</comment>
<dbReference type="GO" id="GO:0006281">
    <property type="term" value="P:DNA repair"/>
    <property type="evidence" value="ECO:0007669"/>
    <property type="project" value="InterPro"/>
</dbReference>
<feature type="compositionally biased region" description="Basic residues" evidence="1">
    <location>
        <begin position="268"/>
        <end position="277"/>
    </location>
</feature>
<dbReference type="EMBL" id="AANZ01000012">
    <property type="protein sequence ID" value="EAQ79778.1"/>
    <property type="molecule type" value="Genomic_DNA"/>
</dbReference>
<proteinExistence type="predicted"/>
<evidence type="ECO:0000256" key="1">
    <source>
        <dbReference type="SAM" id="MobiDB-lite"/>
    </source>
</evidence>
<evidence type="ECO:0000313" key="2">
    <source>
        <dbReference type="EMBL" id="EAQ79778.1"/>
    </source>
</evidence>
<dbReference type="AlphaFoldDB" id="A3ZU76"/>
<dbReference type="Gene3D" id="1.10.1670.10">
    <property type="entry name" value="Helix-hairpin-Helix base-excision DNA repair enzymes (C-terminal)"/>
    <property type="match status" value="1"/>
</dbReference>
<dbReference type="eggNOG" id="COG0177">
    <property type="taxonomic scope" value="Bacteria"/>
</dbReference>
<feature type="compositionally biased region" description="Basic and acidic residues" evidence="1">
    <location>
        <begin position="227"/>
        <end position="243"/>
    </location>
</feature>
<accession>A3ZU76</accession>
<gene>
    <name evidence="2" type="ORF">DSM3645_21599</name>
</gene>
<dbReference type="OrthoDB" id="268440at2"/>
<feature type="region of interest" description="Disordered" evidence="1">
    <location>
        <begin position="223"/>
        <end position="328"/>
    </location>
</feature>
<dbReference type="InterPro" id="IPR023170">
    <property type="entry name" value="HhH_base_excis_C"/>
</dbReference>
<dbReference type="RefSeq" id="WP_002652219.1">
    <property type="nucleotide sequence ID" value="NZ_CH672376.1"/>
</dbReference>
<organism evidence="2 3">
    <name type="scientific">Blastopirellula marina DSM 3645</name>
    <dbReference type="NCBI Taxonomy" id="314230"/>
    <lineage>
        <taxon>Bacteria</taxon>
        <taxon>Pseudomonadati</taxon>
        <taxon>Planctomycetota</taxon>
        <taxon>Planctomycetia</taxon>
        <taxon>Pirellulales</taxon>
        <taxon>Pirellulaceae</taxon>
        <taxon>Blastopirellula</taxon>
    </lineage>
</organism>
<dbReference type="Proteomes" id="UP000004358">
    <property type="component" value="Unassembled WGS sequence"/>
</dbReference>